<dbReference type="EnsemblPlants" id="OPUNC08G16750.2">
    <property type="protein sequence ID" value="OPUNC08G16750.2"/>
    <property type="gene ID" value="OPUNC08G16750"/>
</dbReference>
<reference evidence="1" key="1">
    <citation type="submission" date="2015-04" db="UniProtKB">
        <authorList>
            <consortium name="EnsemblPlants"/>
        </authorList>
    </citation>
    <scope>IDENTIFICATION</scope>
</reference>
<evidence type="ECO:0000313" key="2">
    <source>
        <dbReference type="Proteomes" id="UP000026962"/>
    </source>
</evidence>
<name>A0A0E0LW80_ORYPU</name>
<reference evidence="1" key="2">
    <citation type="submission" date="2018-05" db="EMBL/GenBank/DDBJ databases">
        <title>OpunRS2 (Oryza punctata Reference Sequence Version 2).</title>
        <authorList>
            <person name="Zhang J."/>
            <person name="Kudrna D."/>
            <person name="Lee S."/>
            <person name="Talag J."/>
            <person name="Welchert J."/>
            <person name="Wing R.A."/>
        </authorList>
    </citation>
    <scope>NUCLEOTIDE SEQUENCE [LARGE SCALE GENOMIC DNA]</scope>
</reference>
<dbReference type="STRING" id="4537.A0A0E0LW80"/>
<dbReference type="Gramene" id="OPUNC08G16750.2">
    <property type="protein sequence ID" value="OPUNC08G16750.2"/>
    <property type="gene ID" value="OPUNC08G16750"/>
</dbReference>
<protein>
    <submittedName>
        <fullName evidence="1">Uncharacterized protein</fullName>
    </submittedName>
</protein>
<dbReference type="HOGENOM" id="CLU_1226511_0_0_1"/>
<sequence length="226" mass="25204">MASLALKNLVKDIEGIYSPRGTWWQYLEDVISLAYALFLENTKLHQFTDQASHQDLPPQGSPLQGIMFHQAQQGGYGQGFMFQQGGYLQDVPLQHQQQGGYGQGFMFQQAQSQGGYGQGFLSEQPLPGDPSFMNMQAPFDGDGGVLFQKPQHYFFKLVTGERLDIAPLVTGANMLTVKTNCGIYYERSLAPIVLAELSRIEQLPAFVRQVFPVVGYHKTIPGRLDH</sequence>
<organism evidence="1">
    <name type="scientific">Oryza punctata</name>
    <name type="common">Red rice</name>
    <dbReference type="NCBI Taxonomy" id="4537"/>
    <lineage>
        <taxon>Eukaryota</taxon>
        <taxon>Viridiplantae</taxon>
        <taxon>Streptophyta</taxon>
        <taxon>Embryophyta</taxon>
        <taxon>Tracheophyta</taxon>
        <taxon>Spermatophyta</taxon>
        <taxon>Magnoliopsida</taxon>
        <taxon>Liliopsida</taxon>
        <taxon>Poales</taxon>
        <taxon>Poaceae</taxon>
        <taxon>BOP clade</taxon>
        <taxon>Oryzoideae</taxon>
        <taxon>Oryzeae</taxon>
        <taxon>Oryzinae</taxon>
        <taxon>Oryza</taxon>
    </lineage>
</organism>
<keyword evidence="2" id="KW-1185">Reference proteome</keyword>
<dbReference type="Proteomes" id="UP000026962">
    <property type="component" value="Chromosome 8"/>
</dbReference>
<evidence type="ECO:0000313" key="1">
    <source>
        <dbReference type="EnsemblPlants" id="OPUNC08G16750.2"/>
    </source>
</evidence>
<accession>A0A0E0LW80</accession>
<dbReference type="AlphaFoldDB" id="A0A0E0LW80"/>
<proteinExistence type="predicted"/>